<reference evidence="2" key="1">
    <citation type="submission" date="2022-10" db="EMBL/GenBank/DDBJ databases">
        <authorList>
            <person name="Hyden B.L."/>
            <person name="Feng K."/>
            <person name="Yates T."/>
            <person name="Jawdy S."/>
            <person name="Smart L.B."/>
            <person name="Muchero W."/>
        </authorList>
    </citation>
    <scope>NUCLEOTIDE SEQUENCE</scope>
    <source>
        <tissue evidence="2">Shoot tip</tissue>
    </source>
</reference>
<proteinExistence type="predicted"/>
<accession>A0ABQ9C692</accession>
<keyword evidence="3" id="KW-1185">Reference proteome</keyword>
<evidence type="ECO:0000256" key="1">
    <source>
        <dbReference type="SAM" id="MobiDB-lite"/>
    </source>
</evidence>
<dbReference type="EMBL" id="JAPFFI010000005">
    <property type="protein sequence ID" value="KAJ6393984.1"/>
    <property type="molecule type" value="Genomic_DNA"/>
</dbReference>
<feature type="region of interest" description="Disordered" evidence="1">
    <location>
        <begin position="70"/>
        <end position="119"/>
    </location>
</feature>
<evidence type="ECO:0000313" key="3">
    <source>
        <dbReference type="Proteomes" id="UP001141253"/>
    </source>
</evidence>
<sequence>MSSQTPDMSPSYDNSDDFHDLAFCQKKVLLDTMFSHRSSTVIQRCCRIRVLAKNQACRLHNEPRIMVVSGMDENPGMVRTGCGPQMENTSAEGSKRRHADDDLFGRSFSSRYSLPPSRN</sequence>
<gene>
    <name evidence="2" type="ORF">OIU77_023255</name>
</gene>
<evidence type="ECO:0000313" key="2">
    <source>
        <dbReference type="EMBL" id="KAJ6393984.1"/>
    </source>
</evidence>
<reference evidence="2" key="2">
    <citation type="journal article" date="2023" name="Int. J. Mol. Sci.">
        <title>De Novo Assembly and Annotation of 11 Diverse Shrub Willow (Salix) Genomes Reveals Novel Gene Organization in Sex-Linked Regions.</title>
        <authorList>
            <person name="Hyden B."/>
            <person name="Feng K."/>
            <person name="Yates T.B."/>
            <person name="Jawdy S."/>
            <person name="Cereghino C."/>
            <person name="Smart L.B."/>
            <person name="Muchero W."/>
        </authorList>
    </citation>
    <scope>NUCLEOTIDE SEQUENCE</scope>
    <source>
        <tissue evidence="2">Shoot tip</tissue>
    </source>
</reference>
<name>A0ABQ9C692_9ROSI</name>
<comment type="caution">
    <text evidence="2">The sequence shown here is derived from an EMBL/GenBank/DDBJ whole genome shotgun (WGS) entry which is preliminary data.</text>
</comment>
<organism evidence="2 3">
    <name type="scientific">Salix suchowensis</name>
    <dbReference type="NCBI Taxonomy" id="1278906"/>
    <lineage>
        <taxon>Eukaryota</taxon>
        <taxon>Viridiplantae</taxon>
        <taxon>Streptophyta</taxon>
        <taxon>Embryophyta</taxon>
        <taxon>Tracheophyta</taxon>
        <taxon>Spermatophyta</taxon>
        <taxon>Magnoliopsida</taxon>
        <taxon>eudicotyledons</taxon>
        <taxon>Gunneridae</taxon>
        <taxon>Pentapetalae</taxon>
        <taxon>rosids</taxon>
        <taxon>fabids</taxon>
        <taxon>Malpighiales</taxon>
        <taxon>Salicaceae</taxon>
        <taxon>Saliceae</taxon>
        <taxon>Salix</taxon>
    </lineage>
</organism>
<protein>
    <submittedName>
        <fullName evidence="2">Uncharacterized protein</fullName>
    </submittedName>
</protein>
<dbReference type="Proteomes" id="UP001141253">
    <property type="component" value="Chromosome 1"/>
</dbReference>